<dbReference type="EMBL" id="JBAKAR010000001">
    <property type="protein sequence ID" value="MEL0611692.1"/>
    <property type="molecule type" value="Genomic_DNA"/>
</dbReference>
<proteinExistence type="predicted"/>
<comment type="caution">
    <text evidence="1">The sequence shown here is derived from an EMBL/GenBank/DDBJ whole genome shotgun (WGS) entry which is preliminary data.</text>
</comment>
<keyword evidence="2" id="KW-1185">Reference proteome</keyword>
<accession>A0ABU9FZP3</accession>
<dbReference type="Proteomes" id="UP001379949">
    <property type="component" value="Unassembled WGS sequence"/>
</dbReference>
<evidence type="ECO:0000313" key="2">
    <source>
        <dbReference type="Proteomes" id="UP001379949"/>
    </source>
</evidence>
<evidence type="ECO:0000313" key="1">
    <source>
        <dbReference type="EMBL" id="MEL0611692.1"/>
    </source>
</evidence>
<gene>
    <name evidence="1" type="ORF">V6242_00940</name>
</gene>
<name>A0ABU9FZP3_9GAMM</name>
<reference evidence="1 2" key="1">
    <citation type="submission" date="2024-02" db="EMBL/GenBank/DDBJ databases">
        <title>Bacteria isolated from the canopy kelp, Nereocystis luetkeana.</title>
        <authorList>
            <person name="Pfister C.A."/>
            <person name="Younker I.T."/>
            <person name="Light S.H."/>
        </authorList>
    </citation>
    <scope>NUCLEOTIDE SEQUENCE [LARGE SCALE GENOMIC DNA]</scope>
    <source>
        <strain evidence="1 2">TI.4.07</strain>
    </source>
</reference>
<protein>
    <recommendedName>
        <fullName evidence="3">DUF1127 domain-containing protein</fullName>
    </recommendedName>
</protein>
<evidence type="ECO:0008006" key="3">
    <source>
        <dbReference type="Google" id="ProtNLM"/>
    </source>
</evidence>
<organism evidence="1 2">
    <name type="scientific">Marinomonas arenicola</name>
    <dbReference type="NCBI Taxonomy" id="569601"/>
    <lineage>
        <taxon>Bacteria</taxon>
        <taxon>Pseudomonadati</taxon>
        <taxon>Pseudomonadota</taxon>
        <taxon>Gammaproteobacteria</taxon>
        <taxon>Oceanospirillales</taxon>
        <taxon>Oceanospirillaceae</taxon>
        <taxon>Marinomonas</taxon>
    </lineage>
</organism>
<sequence length="67" mass="7534">MLIISLLSHLQHCLKRYQTRKALASVSTQQMEDMGLSHEKCQAELSKASIIGFVSDLTRTKEKGETL</sequence>
<dbReference type="RefSeq" id="WP_341566043.1">
    <property type="nucleotide sequence ID" value="NZ_JBAKAR010000001.1"/>
</dbReference>